<evidence type="ECO:0008006" key="3">
    <source>
        <dbReference type="Google" id="ProtNLM"/>
    </source>
</evidence>
<dbReference type="InterPro" id="IPR051200">
    <property type="entry name" value="Host-pathogen_enzymatic-act"/>
</dbReference>
<sequence>MTSALYRHVLREIPVPNAILAGGIAIDPRRERLVLTTKNLGMVSVDLDSTEIVTTLSSQVGGAGVAVTPGGNRVLAVAPAPDAGTILFADPLGPSGSVVVGGDARDIKISPDGATALVTNAGLGRLQVLDVTQSTPRLVANVATGSAPVAVGVSGGGTDVAVANFAGRTIGFYHVVSTATPVRATPPIAMTGDAVAVAVTGGTLPSGTVVETGAASGAALHVVPSAAAFRVPAVEPASTTVTLISDGVRSLGLPFEVVEPIPTLDPRPTGITLDPVDADCGAGPVDGALRILRLSPDGKLIAVSREGPSCARVDVYQAAPGGATALGARLVDGASLPGATALRDLAFTPDGKKLWVATDAEGLFEVDVDTQSGGFGSVLPFGGATVGSARALAADPMGRYVVAAVDVTPGVHRIQLWSPGRTLSTSVDLPGPVHALAATPDGRYAIAGGEGRAYVVDLASPALVASTPLHTNVPHDVVT</sequence>
<protein>
    <recommendedName>
        <fullName evidence="3">YncE family protein</fullName>
    </recommendedName>
</protein>
<dbReference type="SUPFAM" id="SSF50969">
    <property type="entry name" value="YVTN repeat-like/Quinoprotein amine dehydrogenase"/>
    <property type="match status" value="2"/>
</dbReference>
<reference evidence="1 2" key="1">
    <citation type="journal article" date="2019" name="Nat. Microbiol.">
        <title>Mediterranean grassland soil C-N compound turnover is dependent on rainfall and depth, and is mediated by genomically divergent microorganisms.</title>
        <authorList>
            <person name="Diamond S."/>
            <person name="Andeer P.F."/>
            <person name="Li Z."/>
            <person name="Crits-Christoph A."/>
            <person name="Burstein D."/>
            <person name="Anantharaman K."/>
            <person name="Lane K.R."/>
            <person name="Thomas B.C."/>
            <person name="Pan C."/>
            <person name="Northen T.R."/>
            <person name="Banfield J.F."/>
        </authorList>
    </citation>
    <scope>NUCLEOTIDE SEQUENCE [LARGE SCALE GENOMIC DNA]</scope>
    <source>
        <strain evidence="1">WS_2</strain>
    </source>
</reference>
<dbReference type="PANTHER" id="PTHR47197:SF3">
    <property type="entry name" value="DIHYDRO-HEME D1 DEHYDROGENASE"/>
    <property type="match status" value="1"/>
</dbReference>
<dbReference type="InterPro" id="IPR015943">
    <property type="entry name" value="WD40/YVTN_repeat-like_dom_sf"/>
</dbReference>
<dbReference type="InterPro" id="IPR011044">
    <property type="entry name" value="Quino_amine_DH_bsu"/>
</dbReference>
<proteinExistence type="predicted"/>
<accession>A0A538SUC7</accession>
<dbReference type="EMBL" id="VBOS01000237">
    <property type="protein sequence ID" value="TMQ55003.1"/>
    <property type="molecule type" value="Genomic_DNA"/>
</dbReference>
<dbReference type="AlphaFoldDB" id="A0A538SUC7"/>
<evidence type="ECO:0000313" key="1">
    <source>
        <dbReference type="EMBL" id="TMQ55003.1"/>
    </source>
</evidence>
<gene>
    <name evidence="1" type="ORF">E6K72_07030</name>
</gene>
<organism evidence="1 2">
    <name type="scientific">Eiseniibacteriota bacterium</name>
    <dbReference type="NCBI Taxonomy" id="2212470"/>
    <lineage>
        <taxon>Bacteria</taxon>
        <taxon>Candidatus Eiseniibacteriota</taxon>
    </lineage>
</organism>
<dbReference type="Proteomes" id="UP000317716">
    <property type="component" value="Unassembled WGS sequence"/>
</dbReference>
<name>A0A538SUC7_UNCEI</name>
<evidence type="ECO:0000313" key="2">
    <source>
        <dbReference type="Proteomes" id="UP000317716"/>
    </source>
</evidence>
<dbReference type="Gene3D" id="2.130.10.10">
    <property type="entry name" value="YVTN repeat-like/Quinoprotein amine dehydrogenase"/>
    <property type="match status" value="2"/>
</dbReference>
<dbReference type="PANTHER" id="PTHR47197">
    <property type="entry name" value="PROTEIN NIRF"/>
    <property type="match status" value="1"/>
</dbReference>
<comment type="caution">
    <text evidence="1">The sequence shown here is derived from an EMBL/GenBank/DDBJ whole genome shotgun (WGS) entry which is preliminary data.</text>
</comment>